<sequence length="4668" mass="507294">MGRVVLVYSALALLLIAGVDSFSHNAQPSQPSNPSNGVCDTKAVLAFTDSFAQDCGITSLKDVACETIEQNLISMVKCQTAAAVADTLDVEPCEALFSGPTSDGSTNHLDVFNVIEKCFGDHDDDHEGEDGYPHGEYNGTDGYYPGGDYGEYNGTDGYYPGGDYGEYNGTDGFYPGGDYGEYNGTDGYYPGGDYGEYNGTDGFYPGGDYGEYNGTDGFYPGGDYGEYNGTDGYYPGGDYGEYNGTDGYYPGGDYGEYNGTDGYPVGEHHDGEFLPGTYDDVGSFGACRISYDFVNSFANLAETCDSLGEFIQADSACESIVEELRDDHRCRSAFMQTYNFSLHSNLGDGQFGISACIDVLAQIMSEEEALEFANAWDALTSKIGLCFPGDVVSGCQGQGQGSCDEQTVRTFYNNFETDCGITDLDTVQCETITENFISSPNCASTFISALGIDYDACESFFYSGEISVQRLTGVGSVFERCFPEGDDDDDDDDDGHSSGQCDEEGLFNFFNNFGTACGVSSYDNVDCQALLSNVVSMPECSTLVFSAENLNFGNCEQALFSGGLNAQDVFGISSALETCFSDSDDDSDSSNGHDGQGDEHVCDESAFLSFFNNFEKDCGITDLTASDVCGKLTTNLFTMQSCIALQTSTANLDFDACGYMVNSDSVDTSKVSALIIVLESCFPDDAGQDEEFDFPDDPSGFDPNSFGGDGSLPDGFDPNSFDPNSFDPNSFGGDGGVADGFDPNSFDPNSFDPNSFGRRNLQTIAKTVMSGKLSQGTIASLRRLLDSSLRVSRRSLLEHPSGPGHNDYLEDQFSGLCIFGIIPLDGSSFGNQPCPVESLDNLVANFTAMCGIAYPNATSCQTLENSVVQEYNSKYEECIALWEDLVVSGLDIPEVCSGYFDQPLDLNSSTYGGVISPFFHVELAELVENCTGDSGLYSACEDTNEYPCLFGQTYVEIDNRTVRESCEPETVVQWARKFEENCFSEAPFDSLVSATCDDFYNTAAHSECGKTITDIFELEINSCPDLFLQTFNGSSTHQQIYGLIDKCVTDKNLTFIDGCTYYGNNTNPYELCLFNGTVPVDYSFHRAEQCPQDVDRAIGATHKIMDACNIEDFSTGGCSMLVTAGNDSDACRQEVLEFVRDSYERNHISFCGQASTAVDGTRNHTELASHIWKCFIADNRTSGYDVYGPCRGVELDGEYCLFNKLEVRNYTEQERAYFKCRSTKNEAGCEMNKNCFLRVERHDDPYHNDYHHDPYHHSESHAFEISKNRTAECAYDFSFNYCNNPYSHDEDGHWEDDMDHGSDYGGHYGGDDEDHDEEDREDKDTFYHNGTLYDSCPMQQLIRFAEDFHEKCEVEDIEEETCESMDNRAQMNVECAKMLINTPELSKEEISGCKLQLAELKAAGQPDDEDLDAYDDVLKLLEEYEGLLHTCPSSDDEEEDEEPADAGPVNCCEYDDQTCNSHSQCNYRYNCAPRYDEWENHPMDFDNLTTTFGCDTAASESECESKTNCVAEKYSIYNDTLNEMQVGFECKYRLCYQGGINCESLTDESGERRCRLRGKCEHHYRQHEPSGGAHSECHVPSSVKGWELKAECGSMSNCKVYTECRLRKAFDNGLYDHLHHECGMAGHDDLHGNQCLNVTQDGVPACEVVDRCDVDWENYCDEMDPCCNKEDKETCDSSNGCSFHQECLQNEHIECGSHDKESCDSTEFCKWMKHSGHVGEEGGELMEVCKTIGKASTMNLDFVTSLAGICKRSHMCPQTSSDKQKQTCLRSNAIVLEDAKSCRSTKTLIKDLISGVKSACNETWVEGGFPDTCQRYEQDFNSTSDSCKQAIANLDDRLPRGNCLADRMMDSATPLDELRIMQLALICSGDELEPYFDESDEEEDSTSTGPSACPFLGSPLMAQLPVNFQNLGSACFANVTAMPKCGDVEWEVTHKPNCKDNMLSVMGMVYQAGPECYEDITELSVTAGRLFEYVDKCYEDGEPFMDCPSDGDEEEGERICLFGSPDLVVYQEIPAGDDFAPDFPDNGSFDPIHDDQGDKHVCDESAFLSFINNFEKDCGITDLTASDVCGKLTTNLFTLQSCLNLQTSTANLDFDACAYMVNSDSVDTSKVSALIDVLESCFPDDAGPDEEFDFPDDPSGFDPNSFGGDGSLPDGFDPNSFGGDGSLPDGFDPNSFDPNSFDPNSFGGDGGVPDGFDPNSFDPNSFGRRNLQTIFLRNARSLLQYATPGSDATGSSLGSNPLGGGTAPSLGSNPLGGGTSFNDTQFTFNNQTTEPGVGFPSPGASSNNGSTEEAGCQRYISELQYVGSECFEDGDCGIDVEEVDVDQCLRKITSLQGIPETCIAKAKKDKNNVGMNANANKIFQCVNNFDSFSFSKETEVFETCNRCEDCYQSVLRTILAAALQSFDNGRRNLLQVQNYYDICKGQLSEMQMEDEEEHSYCGLENECHDLTTDKFECQSAPYCSYYQRCNVHYGPVENVKQQIEDRFMAGEDEMDLSAEQSGVCNAIKDVLVEKMTAGEKPCPCNFGMCDCNTELGEAEAMICTGQADDESCDLMEGFKTRYGDLLQTGYSMGAEVTVQECRHYMDDRARGESQCQELEELIIADPSLLNKDPVAACNGAGESTHVCEFVIESFQGLTRSNRLEFGPETFTQICNAYNLDDVEQLRIWDSLRCDPENQCCPEGYTRTQSDCEDIPGCKSGFDCYLKGEMLDCSMYDYDAFGCSLLKECGFQEDSGTCYLKEDPCQAGRRSRGACNRIKNAEGDSICSVRDTCNKAEAVCDPRDKCCLEGKSNTAKNCDLKDGCTFRSKCRIKEDPCAPLNGPTCKEITDCAWLGSSDTDGFCIATSDPCEGIDLDTCANDAAISEVCTVENSCEEQTCPRGDVCCPLTTVDACDIDLGCSWESSCELFIDECSHIEVQDKCDANPSCQFVTELEMFFGGDGDDDEDELPEELTKYESLTEGSQNCTCKEAWIEPASGLLSYGCTLVDSTLAVCETVEGASCGSPIDWSTETANKSIAYYDACATPECTPLYNAWQGIEDSCAALNLTDSDVQILDIVNDAASPDHCAGNLTAFLEIVEISDSFSDSCQLAIKHHIPSLSVYESLGALQEQYDEEEDDEESADRRRLQTSRPLRRLLQAGGVGSGLLAGSCRSIEDYGEMCSDASNDPIACRNTVNAGGRKICKINQGCTNICQDCSVCQEVMKNVDFASIQSYDLPDTLFSVCYTNALGRNQGEEDVAYELCAPIYDIVNDMPNVAYRPNVMCPLLGLCPSECLGTEDDLCMQVYTPPTNSNEDLSSLYDPSVMYGEYNATQANGEVCFDDSQCLDNRMCMFGMDDECKSVCVCDKYTGEDICSYCAGVCGSFCDNEQEWITQHNQNFCDLPNRNTSFPASEPCDADLNLVCTELSEEEWYYGFYTCDDTNGVAYHPLNEIGKGLCKAESAFMTSAVLGHFGDSIKISFNTPTSDPETYYAQMAGYYCDELFSQEDFGEIGTKFGDYCFGEFDQEGKTMTLWLGYGATIKSGDTIQIALGNTLQYHYDSGLNTTATVTLSHCDSELGEGCYQPTLDVAGPEEVGADCQGKVMDVFMYVFPTEMGSRGMALTWSISASDSSTGAATTVSQTLKDLVSAQSAAVPFNDVDCLYNKECAGFVGTANSFSSELVVAGDILEAGKMYNISVTGTNFLGTAEAYHIVSRTEDPVPVIRVVGSSKKRFKVSQGTKVEIGIDKDTVCDSIQFQWSFLDQSKTFKGFNTTRKNLRVPARAPGLVGGVTYPMTLTATALTGASSSVNVTLTTIASPLVAVLRGPSGDFQNDKTLTLSAEQSRDPDDPKDSLGAKSYKWTCSRSDKQPCFTGKQSARIDGTHYIVDPTVEGGVGRTLKGGVTYFFGMTVSKSGRKASKTLAVSVVEASVDRPTGSAARIHNGEICPNAECPTSHNPDKRLVLGAALDNSAFKDVTYSWTMTTGSQTVALPDTSAKVIVPATKLQSGQTQTFVVTFTRLVTGVQVQSTARVSVNMNAKPTCRIATGCVSVTPSTGFALGETKFTLEGKGFVDDGSLEYFFGRMNGEKKTTLGKSAVAKRVFESLSAGTQTLFICARDTFKSEICQTATVEVQKKEVIVTDTLLQSLDSELESIQKSGDISQTLAVASKIAETYEAGVEKEANETVKAEVAKKNQDLAALAKQTLSVTSTQDVEEAKEQRGAVTDLVKGITKSKDTATPATVTDAVDTLLASAQMGDMDEDLAQSTMDALSQTLELSFNLNLDTTTTPAPAPAPAPTTPAPSPDTPAPETPAPETPATPAPETPTTPAPAPPPLAVVSTEEASAAAKLKEKTETTISTVTESLITEFVVGVDEPKVLSTEVFDIIGSKDDDTTLGGKEMTGAARSTAISSSRRRLLQEDDSTSQFKVKFSDDFGTKCAESSKCPSPITNKMNYQTDASLLLKAIGGTSSISLEPGASNVEVVSGVADISQNRIGVLSNGADVNITFPLTTASDPSKKKSCLFVDPVTGDLVGYTSAVKKGWTTCPRGYAEPCTEIVEESATEVTCRSQAMGEYLVVQYSPPAYPPPPPPSPPPPSFNFGAPSEEKENPPPPPPPPSVVEILSGASGGDDTLIAIGGAVGGFVALCAIVALVAYLRKVNKQKKMIKDTKQVNVGEPVTAYGGAQPTAYPPVN</sequence>
<evidence type="ECO:0000259" key="4">
    <source>
        <dbReference type="Pfam" id="PF02010"/>
    </source>
</evidence>
<gene>
    <name evidence="5" type="ORF">HKI87_01g07310</name>
</gene>
<protein>
    <submittedName>
        <fullName evidence="5">REJ domain-containing protein</fullName>
    </submittedName>
</protein>
<organism evidence="5 6">
    <name type="scientific">Chloropicon roscoffensis</name>
    <dbReference type="NCBI Taxonomy" id="1461544"/>
    <lineage>
        <taxon>Eukaryota</taxon>
        <taxon>Viridiplantae</taxon>
        <taxon>Chlorophyta</taxon>
        <taxon>Chloropicophyceae</taxon>
        <taxon>Chloropicales</taxon>
        <taxon>Chloropicaceae</taxon>
        <taxon>Chloropicon</taxon>
    </lineage>
</organism>
<feature type="region of interest" description="Disordered" evidence="1">
    <location>
        <begin position="687"/>
        <end position="734"/>
    </location>
</feature>
<feature type="signal peptide" evidence="3">
    <location>
        <begin position="1"/>
        <end position="21"/>
    </location>
</feature>
<feature type="domain" description="PKD/REJ-like" evidence="4">
    <location>
        <begin position="3731"/>
        <end position="4143"/>
    </location>
</feature>
<feature type="compositionally biased region" description="Basic and acidic residues" evidence="1">
    <location>
        <begin position="123"/>
        <end position="133"/>
    </location>
</feature>
<feature type="region of interest" description="Disordered" evidence="1">
    <location>
        <begin position="4259"/>
        <end position="4319"/>
    </location>
</feature>
<keyword evidence="2" id="KW-1133">Transmembrane helix</keyword>
<keyword evidence="2" id="KW-0472">Membrane</keyword>
<dbReference type="InterPro" id="IPR002859">
    <property type="entry name" value="PKD/REJ-like"/>
</dbReference>
<feature type="compositionally biased region" description="Low complexity" evidence="1">
    <location>
        <begin position="2260"/>
        <end position="2273"/>
    </location>
</feature>
<feature type="compositionally biased region" description="Pro residues" evidence="1">
    <location>
        <begin position="4266"/>
        <end position="4311"/>
    </location>
</feature>
<evidence type="ECO:0000313" key="5">
    <source>
        <dbReference type="EMBL" id="WZN59206.1"/>
    </source>
</evidence>
<dbReference type="Pfam" id="PF02010">
    <property type="entry name" value="REJ"/>
    <property type="match status" value="1"/>
</dbReference>
<feature type="transmembrane region" description="Helical" evidence="2">
    <location>
        <begin position="4608"/>
        <end position="4631"/>
    </location>
</feature>
<feature type="region of interest" description="Disordered" evidence="1">
    <location>
        <begin position="123"/>
        <end position="143"/>
    </location>
</feature>
<evidence type="ECO:0000256" key="2">
    <source>
        <dbReference type="SAM" id="Phobius"/>
    </source>
</evidence>
<keyword evidence="3" id="KW-0732">Signal</keyword>
<dbReference type="EMBL" id="CP151501">
    <property type="protein sequence ID" value="WZN59206.1"/>
    <property type="molecule type" value="Genomic_DNA"/>
</dbReference>
<feature type="compositionally biased region" description="Low complexity" evidence="1">
    <location>
        <begin position="134"/>
        <end position="143"/>
    </location>
</feature>
<keyword evidence="6" id="KW-1185">Reference proteome</keyword>
<evidence type="ECO:0000313" key="6">
    <source>
        <dbReference type="Proteomes" id="UP001472866"/>
    </source>
</evidence>
<evidence type="ECO:0000256" key="3">
    <source>
        <dbReference type="SAM" id="SignalP"/>
    </source>
</evidence>
<evidence type="ECO:0000256" key="1">
    <source>
        <dbReference type="SAM" id="MobiDB-lite"/>
    </source>
</evidence>
<proteinExistence type="predicted"/>
<feature type="region of interest" description="Disordered" evidence="1">
    <location>
        <begin position="1293"/>
        <end position="1322"/>
    </location>
</feature>
<feature type="compositionally biased region" description="Acidic residues" evidence="1">
    <location>
        <begin position="2126"/>
        <end position="2136"/>
    </location>
</feature>
<feature type="compositionally biased region" description="Pro residues" evidence="1">
    <location>
        <begin position="4561"/>
        <end position="4572"/>
    </location>
</feature>
<dbReference type="PANTHER" id="PTHR24216">
    <property type="entry name" value="PAXILLIN-RELATED"/>
    <property type="match status" value="1"/>
</dbReference>
<feature type="region of interest" description="Disordered" evidence="1">
    <location>
        <begin position="2227"/>
        <end position="2291"/>
    </location>
</feature>
<feature type="compositionally biased region" description="Acidic residues" evidence="1">
    <location>
        <begin position="1311"/>
        <end position="1321"/>
    </location>
</feature>
<feature type="compositionally biased region" description="Low complexity" evidence="1">
    <location>
        <begin position="2137"/>
        <end position="2146"/>
    </location>
</feature>
<name>A0AAX4P0F9_9CHLO</name>
<feature type="compositionally biased region" description="Acidic residues" evidence="1">
    <location>
        <begin position="687"/>
        <end position="696"/>
    </location>
</feature>
<dbReference type="Proteomes" id="UP001472866">
    <property type="component" value="Chromosome 01"/>
</dbReference>
<accession>A0AAX4P0F9</accession>
<feature type="chain" id="PRO_5043758051" evidence="3">
    <location>
        <begin position="22"/>
        <end position="4668"/>
    </location>
</feature>
<feature type="region of interest" description="Disordered" evidence="1">
    <location>
        <begin position="4561"/>
        <end position="4599"/>
    </location>
</feature>
<reference evidence="5 6" key="1">
    <citation type="submission" date="2024-03" db="EMBL/GenBank/DDBJ databases">
        <title>Complete genome sequence of the green alga Chloropicon roscoffensis RCC1871.</title>
        <authorList>
            <person name="Lemieux C."/>
            <person name="Pombert J.-F."/>
            <person name="Otis C."/>
            <person name="Turmel M."/>
        </authorList>
    </citation>
    <scope>NUCLEOTIDE SEQUENCE [LARGE SCALE GENOMIC DNA]</scope>
    <source>
        <strain evidence="5 6">RCC1871</strain>
    </source>
</reference>
<feature type="region of interest" description="Disordered" evidence="1">
    <location>
        <begin position="2126"/>
        <end position="2204"/>
    </location>
</feature>
<keyword evidence="2" id="KW-0812">Transmembrane</keyword>